<protein>
    <submittedName>
        <fullName evidence="1">Uncharacterized protein</fullName>
    </submittedName>
</protein>
<dbReference type="Proteomes" id="UP000612362">
    <property type="component" value="Unassembled WGS sequence"/>
</dbReference>
<evidence type="ECO:0000313" key="2">
    <source>
        <dbReference type="Proteomes" id="UP000612362"/>
    </source>
</evidence>
<gene>
    <name evidence="1" type="ORF">KSX_96650</name>
</gene>
<reference evidence="1" key="1">
    <citation type="submission" date="2020-10" db="EMBL/GenBank/DDBJ databases">
        <title>Taxonomic study of unclassified bacteria belonging to the class Ktedonobacteria.</title>
        <authorList>
            <person name="Yabe S."/>
            <person name="Wang C.M."/>
            <person name="Zheng Y."/>
            <person name="Sakai Y."/>
            <person name="Cavaletti L."/>
            <person name="Monciardini P."/>
            <person name="Donadio S."/>
        </authorList>
    </citation>
    <scope>NUCLEOTIDE SEQUENCE</scope>
    <source>
        <strain evidence="1">SOSP1-1</strain>
    </source>
</reference>
<name>A0A8J3IEW5_9CHLR</name>
<keyword evidence="2" id="KW-1185">Reference proteome</keyword>
<dbReference type="EMBL" id="BNJF01000014">
    <property type="protein sequence ID" value="GHO51502.1"/>
    <property type="molecule type" value="Genomic_DNA"/>
</dbReference>
<comment type="caution">
    <text evidence="1">The sequence shown here is derived from an EMBL/GenBank/DDBJ whole genome shotgun (WGS) entry which is preliminary data.</text>
</comment>
<sequence length="164" mass="17989">MGRLCSICSHPQRAAIDVAVVSGQSFRRIATQFQTSEASIRRHTADHISEALRASQGANKEAQALEVAKQLQAINTATWAIVNKALAEGNDRVALLAADRVLRQLELQAKIQGDIDTPQVNIRLTEEWRAILDTITGALDNFPEAKIAVATALMDEHERQARLN</sequence>
<evidence type="ECO:0000313" key="1">
    <source>
        <dbReference type="EMBL" id="GHO51502.1"/>
    </source>
</evidence>
<accession>A0A8J3IEW5</accession>
<organism evidence="1 2">
    <name type="scientific">Ktedonospora formicarum</name>
    <dbReference type="NCBI Taxonomy" id="2778364"/>
    <lineage>
        <taxon>Bacteria</taxon>
        <taxon>Bacillati</taxon>
        <taxon>Chloroflexota</taxon>
        <taxon>Ktedonobacteria</taxon>
        <taxon>Ktedonobacterales</taxon>
        <taxon>Ktedonobacteraceae</taxon>
        <taxon>Ktedonospora</taxon>
    </lineage>
</organism>
<dbReference type="AlphaFoldDB" id="A0A8J3IEW5"/>
<dbReference type="RefSeq" id="WP_220200404.1">
    <property type="nucleotide sequence ID" value="NZ_BNJF01000014.1"/>
</dbReference>
<proteinExistence type="predicted"/>